<feature type="domain" description="MobA-like NTP transferase" evidence="1">
    <location>
        <begin position="5"/>
        <end position="158"/>
    </location>
</feature>
<dbReference type="PANTHER" id="PTHR43777">
    <property type="entry name" value="MOLYBDENUM COFACTOR CYTIDYLYLTRANSFERASE"/>
    <property type="match status" value="1"/>
</dbReference>
<dbReference type="EMBL" id="SHKW01000001">
    <property type="protein sequence ID" value="RZU42716.1"/>
    <property type="molecule type" value="Genomic_DNA"/>
</dbReference>
<gene>
    <name evidence="2" type="ORF">BDD14_4309</name>
</gene>
<dbReference type="CDD" id="cd04182">
    <property type="entry name" value="GT_2_like_f"/>
    <property type="match status" value="1"/>
</dbReference>
<dbReference type="AlphaFoldDB" id="A0A4V2G4Y0"/>
<dbReference type="SUPFAM" id="SSF53448">
    <property type="entry name" value="Nucleotide-diphospho-sugar transferases"/>
    <property type="match status" value="1"/>
</dbReference>
<evidence type="ECO:0000259" key="1">
    <source>
        <dbReference type="Pfam" id="PF12804"/>
    </source>
</evidence>
<protein>
    <submittedName>
        <fullName evidence="2">Molybdenum cofactor cytidylyltransferase</fullName>
    </submittedName>
</protein>
<organism evidence="2 3">
    <name type="scientific">Edaphobacter modestus</name>
    <dbReference type="NCBI Taxonomy" id="388466"/>
    <lineage>
        <taxon>Bacteria</taxon>
        <taxon>Pseudomonadati</taxon>
        <taxon>Acidobacteriota</taxon>
        <taxon>Terriglobia</taxon>
        <taxon>Terriglobales</taxon>
        <taxon>Acidobacteriaceae</taxon>
        <taxon>Edaphobacter</taxon>
    </lineage>
</organism>
<dbReference type="InterPro" id="IPR025877">
    <property type="entry name" value="MobA-like_NTP_Trfase"/>
</dbReference>
<proteinExistence type="predicted"/>
<dbReference type="RefSeq" id="WP_165420178.1">
    <property type="nucleotide sequence ID" value="NZ_SHKW01000001.1"/>
</dbReference>
<keyword evidence="3" id="KW-1185">Reference proteome</keyword>
<dbReference type="Gene3D" id="3.90.550.10">
    <property type="entry name" value="Spore Coat Polysaccharide Biosynthesis Protein SpsA, Chain A"/>
    <property type="match status" value="1"/>
</dbReference>
<reference evidence="2 3" key="1">
    <citation type="submission" date="2019-02" db="EMBL/GenBank/DDBJ databases">
        <title>Genomic Encyclopedia of Archaeal and Bacterial Type Strains, Phase II (KMG-II): from individual species to whole genera.</title>
        <authorList>
            <person name="Goeker M."/>
        </authorList>
    </citation>
    <scope>NUCLEOTIDE SEQUENCE [LARGE SCALE GENOMIC DNA]</scope>
    <source>
        <strain evidence="2 3">DSM 18101</strain>
    </source>
</reference>
<sequence length="185" mass="19961">MSIGAVVLAAGSSRRLGRPKQLVRLGEETLVERAVRVCLEAGCEPVMVVLGASADLVRKTCSFQSAVIVNNERWEEGMGSSLRVGVSALGTDRDGVVVMTCDMPAVSPEHLRKLTRTGETTASSYSGRRGVPAYFPREMFGQLLELHGDAGARELLKDARVVELVDGELDVDTLEDLARARELYG</sequence>
<dbReference type="GO" id="GO:0016779">
    <property type="term" value="F:nucleotidyltransferase activity"/>
    <property type="evidence" value="ECO:0007669"/>
    <property type="project" value="UniProtKB-KW"/>
</dbReference>
<keyword evidence="2" id="KW-0548">Nucleotidyltransferase</keyword>
<comment type="caution">
    <text evidence="2">The sequence shown here is derived from an EMBL/GenBank/DDBJ whole genome shotgun (WGS) entry which is preliminary data.</text>
</comment>
<dbReference type="InterPro" id="IPR029044">
    <property type="entry name" value="Nucleotide-diphossugar_trans"/>
</dbReference>
<evidence type="ECO:0000313" key="3">
    <source>
        <dbReference type="Proteomes" id="UP000292958"/>
    </source>
</evidence>
<accession>A0A4V2G4Y0</accession>
<evidence type="ECO:0000313" key="2">
    <source>
        <dbReference type="EMBL" id="RZU42716.1"/>
    </source>
</evidence>
<dbReference type="Proteomes" id="UP000292958">
    <property type="component" value="Unassembled WGS sequence"/>
</dbReference>
<dbReference type="Pfam" id="PF12804">
    <property type="entry name" value="NTP_transf_3"/>
    <property type="match status" value="1"/>
</dbReference>
<name>A0A4V2G4Y0_9BACT</name>
<keyword evidence="2" id="KW-0808">Transferase</keyword>
<dbReference type="PANTHER" id="PTHR43777:SF1">
    <property type="entry name" value="MOLYBDENUM COFACTOR CYTIDYLYLTRANSFERASE"/>
    <property type="match status" value="1"/>
</dbReference>